<dbReference type="OrthoDB" id="26387at2759"/>
<gene>
    <name evidence="1" type="ORF">RF11_10250</name>
</gene>
<name>A0A0C2NDV7_THEKT</name>
<reference evidence="1 2" key="1">
    <citation type="journal article" date="2014" name="Genome Biol. Evol.">
        <title>The genome of the myxosporean Thelohanellus kitauei shows adaptations to nutrient acquisition within its fish host.</title>
        <authorList>
            <person name="Yang Y."/>
            <person name="Xiong J."/>
            <person name="Zhou Z."/>
            <person name="Huo F."/>
            <person name="Miao W."/>
            <person name="Ran C."/>
            <person name="Liu Y."/>
            <person name="Zhang J."/>
            <person name="Feng J."/>
            <person name="Wang M."/>
            <person name="Wang M."/>
            <person name="Wang L."/>
            <person name="Yao B."/>
        </authorList>
    </citation>
    <scope>NUCLEOTIDE SEQUENCE [LARGE SCALE GENOMIC DNA]</scope>
    <source>
        <strain evidence="1">Wuqing</strain>
    </source>
</reference>
<accession>A0A0C2NDV7</accession>
<proteinExistence type="predicted"/>
<dbReference type="AlphaFoldDB" id="A0A0C2NDV7"/>
<dbReference type="EMBL" id="JWZT01001363">
    <property type="protein sequence ID" value="KII72157.1"/>
    <property type="molecule type" value="Genomic_DNA"/>
</dbReference>
<comment type="caution">
    <text evidence="1">The sequence shown here is derived from an EMBL/GenBank/DDBJ whole genome shotgun (WGS) entry which is preliminary data.</text>
</comment>
<evidence type="ECO:0000313" key="1">
    <source>
        <dbReference type="EMBL" id="KII72157.1"/>
    </source>
</evidence>
<sequence>MGKLLERYLLDKSSDSWPNINQDHYLRSGDAELDANARKACLHIFYDGIFDLKELMNFFYHGLKICHEDNTKVLMYTEEQEYTCVRYLSDIDERRTQKESIDRVQHRLFKSQPITVFTS</sequence>
<keyword evidence="2" id="KW-1185">Reference proteome</keyword>
<protein>
    <submittedName>
        <fullName evidence="1">Uncharacterized protein</fullName>
    </submittedName>
</protein>
<evidence type="ECO:0000313" key="2">
    <source>
        <dbReference type="Proteomes" id="UP000031668"/>
    </source>
</evidence>
<organism evidence="1 2">
    <name type="scientific">Thelohanellus kitauei</name>
    <name type="common">Myxosporean</name>
    <dbReference type="NCBI Taxonomy" id="669202"/>
    <lineage>
        <taxon>Eukaryota</taxon>
        <taxon>Metazoa</taxon>
        <taxon>Cnidaria</taxon>
        <taxon>Myxozoa</taxon>
        <taxon>Myxosporea</taxon>
        <taxon>Bivalvulida</taxon>
        <taxon>Platysporina</taxon>
        <taxon>Myxobolidae</taxon>
        <taxon>Thelohanellus</taxon>
    </lineage>
</organism>
<dbReference type="Proteomes" id="UP000031668">
    <property type="component" value="Unassembled WGS sequence"/>
</dbReference>